<comment type="caution">
    <text evidence="1">The sequence shown here is derived from an EMBL/GenBank/DDBJ whole genome shotgun (WGS) entry which is preliminary data.</text>
</comment>
<sequence length="137" mass="16220">MALNPDHLRDDLAQFYLVVDLVVELKTGYRHKRPRISMEFLAEVGEEPRRGDKTWPTLIIDLKHNIRGDPWTFMRDLDTKVAEHVMPNRRPKRLAFLVQEPGPREGERRTKSYWSVAKITVGSFPVKEAYQYTQRHY</sequence>
<organism evidence="1 2">
    <name type="scientific">Monosporascus cannonballus</name>
    <dbReference type="NCBI Taxonomy" id="155416"/>
    <lineage>
        <taxon>Eukaryota</taxon>
        <taxon>Fungi</taxon>
        <taxon>Dikarya</taxon>
        <taxon>Ascomycota</taxon>
        <taxon>Pezizomycotina</taxon>
        <taxon>Sordariomycetes</taxon>
        <taxon>Xylariomycetidae</taxon>
        <taxon>Xylariales</taxon>
        <taxon>Xylariales incertae sedis</taxon>
        <taxon>Monosporascus</taxon>
    </lineage>
</organism>
<gene>
    <name evidence="1" type="ORF">DL762_000215</name>
</gene>
<evidence type="ECO:0000313" key="2">
    <source>
        <dbReference type="Proteomes" id="UP000294003"/>
    </source>
</evidence>
<dbReference type="Proteomes" id="UP000294003">
    <property type="component" value="Unassembled WGS sequence"/>
</dbReference>
<proteinExistence type="predicted"/>
<name>A0ABY0HJK4_9PEZI</name>
<keyword evidence="2" id="KW-1185">Reference proteome</keyword>
<dbReference type="EMBL" id="QJNS01000005">
    <property type="protein sequence ID" value="RYO95022.1"/>
    <property type="molecule type" value="Genomic_DNA"/>
</dbReference>
<protein>
    <submittedName>
        <fullName evidence="1">Uncharacterized protein</fullName>
    </submittedName>
</protein>
<accession>A0ABY0HJK4</accession>
<reference evidence="1 2" key="1">
    <citation type="submission" date="2018-06" db="EMBL/GenBank/DDBJ databases">
        <title>Complete Genomes of Monosporascus.</title>
        <authorList>
            <person name="Robinson A.J."/>
            <person name="Natvig D.O."/>
        </authorList>
    </citation>
    <scope>NUCLEOTIDE SEQUENCE [LARGE SCALE GENOMIC DNA]</scope>
    <source>
        <strain evidence="1 2">CBS 609.92</strain>
    </source>
</reference>
<evidence type="ECO:0000313" key="1">
    <source>
        <dbReference type="EMBL" id="RYO95022.1"/>
    </source>
</evidence>